<feature type="signal peptide" evidence="11">
    <location>
        <begin position="1"/>
        <end position="21"/>
    </location>
</feature>
<keyword evidence="5 11" id="KW-0732">Signal</keyword>
<dbReference type="PANTHER" id="PTHR18929:SF132">
    <property type="entry name" value="PROTEIN DISULFIDE-ISOMERASE A3"/>
    <property type="match status" value="1"/>
</dbReference>
<dbReference type="OrthoDB" id="427280at2759"/>
<dbReference type="InterPro" id="IPR036249">
    <property type="entry name" value="Thioredoxin-like_sf"/>
</dbReference>
<dbReference type="GO" id="GO:0003756">
    <property type="term" value="F:protein disulfide isomerase activity"/>
    <property type="evidence" value="ECO:0007669"/>
    <property type="project" value="UniProtKB-EC"/>
</dbReference>
<dbReference type="InterPro" id="IPR013766">
    <property type="entry name" value="Thioredoxin_domain"/>
</dbReference>
<feature type="chain" id="PRO_5040933552" description="protein disulfide-isomerase" evidence="11">
    <location>
        <begin position="22"/>
        <end position="509"/>
    </location>
</feature>
<evidence type="ECO:0000256" key="2">
    <source>
        <dbReference type="ARBA" id="ARBA00004319"/>
    </source>
</evidence>
<keyword evidence="14" id="KW-1185">Reference proteome</keyword>
<dbReference type="GO" id="GO:0005788">
    <property type="term" value="C:endoplasmic reticulum lumen"/>
    <property type="evidence" value="ECO:0007669"/>
    <property type="project" value="UniProtKB-SubCell"/>
</dbReference>
<dbReference type="CDD" id="cd02982">
    <property type="entry name" value="PDI_b'_family"/>
    <property type="match status" value="1"/>
</dbReference>
<accession>A0A9W8LXZ3</accession>
<keyword evidence="6" id="KW-0677">Repeat</keyword>
<evidence type="ECO:0000256" key="4">
    <source>
        <dbReference type="ARBA" id="ARBA00012723"/>
    </source>
</evidence>
<comment type="caution">
    <text evidence="13">The sequence shown here is derived from an EMBL/GenBank/DDBJ whole genome shotgun (WGS) entry which is preliminary data.</text>
</comment>
<comment type="subcellular location">
    <subcellularLocation>
        <location evidence="2">Endoplasmic reticulum lumen</location>
    </subcellularLocation>
</comment>
<dbReference type="Gene3D" id="3.40.30.10">
    <property type="entry name" value="Glutaredoxin"/>
    <property type="match status" value="4"/>
</dbReference>
<dbReference type="PROSITE" id="PS51352">
    <property type="entry name" value="THIOREDOXIN_2"/>
    <property type="match status" value="2"/>
</dbReference>
<dbReference type="EC" id="5.3.4.1" evidence="4"/>
<keyword evidence="10" id="KW-1015">Disulfide bond</keyword>
<feature type="disulfide bond" description="Redox-active" evidence="10">
    <location>
        <begin position="384"/>
        <end position="387"/>
    </location>
</feature>
<dbReference type="InterPro" id="IPR017937">
    <property type="entry name" value="Thioredoxin_CS"/>
</dbReference>
<evidence type="ECO:0000256" key="5">
    <source>
        <dbReference type="ARBA" id="ARBA00022729"/>
    </source>
</evidence>
<reference evidence="13" key="1">
    <citation type="submission" date="2022-07" db="EMBL/GenBank/DDBJ databases">
        <title>Phylogenomic reconstructions and comparative analyses of Kickxellomycotina fungi.</title>
        <authorList>
            <person name="Reynolds N.K."/>
            <person name="Stajich J.E."/>
            <person name="Barry K."/>
            <person name="Grigoriev I.V."/>
            <person name="Crous P."/>
            <person name="Smith M.E."/>
        </authorList>
    </citation>
    <scope>NUCLEOTIDE SEQUENCE</scope>
    <source>
        <strain evidence="13">NRRL 1566</strain>
    </source>
</reference>
<keyword evidence="7" id="KW-0256">Endoplasmic reticulum</keyword>
<feature type="disulfide bond" description="Redox-active" evidence="10">
    <location>
        <begin position="53"/>
        <end position="56"/>
    </location>
</feature>
<dbReference type="InterPro" id="IPR005792">
    <property type="entry name" value="Prot_disulphide_isomerase"/>
</dbReference>
<organism evidence="13 14">
    <name type="scientific">Coemansia brasiliensis</name>
    <dbReference type="NCBI Taxonomy" id="2650707"/>
    <lineage>
        <taxon>Eukaryota</taxon>
        <taxon>Fungi</taxon>
        <taxon>Fungi incertae sedis</taxon>
        <taxon>Zoopagomycota</taxon>
        <taxon>Kickxellomycotina</taxon>
        <taxon>Kickxellomycetes</taxon>
        <taxon>Kickxellales</taxon>
        <taxon>Kickxellaceae</taxon>
        <taxon>Coemansia</taxon>
    </lineage>
</organism>
<evidence type="ECO:0000259" key="12">
    <source>
        <dbReference type="PROSITE" id="PS51352"/>
    </source>
</evidence>
<dbReference type="EMBL" id="JANBUW010000077">
    <property type="protein sequence ID" value="KAJ2849462.1"/>
    <property type="molecule type" value="Genomic_DNA"/>
</dbReference>
<evidence type="ECO:0000313" key="13">
    <source>
        <dbReference type="EMBL" id="KAJ2849462.1"/>
    </source>
</evidence>
<dbReference type="CDD" id="cd02961">
    <property type="entry name" value="PDI_a_family"/>
    <property type="match status" value="1"/>
</dbReference>
<dbReference type="AlphaFoldDB" id="A0A9W8LXZ3"/>
<name>A0A9W8LXZ3_9FUNG</name>
<dbReference type="Pfam" id="PF00085">
    <property type="entry name" value="Thioredoxin"/>
    <property type="match status" value="2"/>
</dbReference>
<evidence type="ECO:0000256" key="9">
    <source>
        <dbReference type="ARBA" id="ARBA00023284"/>
    </source>
</evidence>
<dbReference type="PANTHER" id="PTHR18929">
    <property type="entry name" value="PROTEIN DISULFIDE ISOMERASE"/>
    <property type="match status" value="1"/>
</dbReference>
<keyword evidence="9 10" id="KW-0676">Redox-active center</keyword>
<protein>
    <recommendedName>
        <fullName evidence="4">protein disulfide-isomerase</fullName>
        <ecNumber evidence="4">5.3.4.1</ecNumber>
    </recommendedName>
</protein>
<evidence type="ECO:0000256" key="10">
    <source>
        <dbReference type="PIRSR" id="PIRSR605792-51"/>
    </source>
</evidence>
<gene>
    <name evidence="13" type="primary">PDI1_1</name>
    <name evidence="13" type="ORF">IWW36_002623</name>
</gene>
<evidence type="ECO:0000256" key="11">
    <source>
        <dbReference type="SAM" id="SignalP"/>
    </source>
</evidence>
<dbReference type="SUPFAM" id="SSF52833">
    <property type="entry name" value="Thioredoxin-like"/>
    <property type="match status" value="4"/>
</dbReference>
<evidence type="ECO:0000256" key="1">
    <source>
        <dbReference type="ARBA" id="ARBA00001182"/>
    </source>
</evidence>
<evidence type="ECO:0000313" key="14">
    <source>
        <dbReference type="Proteomes" id="UP001139887"/>
    </source>
</evidence>
<dbReference type="Proteomes" id="UP001139887">
    <property type="component" value="Unassembled WGS sequence"/>
</dbReference>
<dbReference type="GO" id="GO:0006457">
    <property type="term" value="P:protein folding"/>
    <property type="evidence" value="ECO:0007669"/>
    <property type="project" value="TreeGrafter"/>
</dbReference>
<sequence length="509" mass="55524">MRISWQLAALTLGAQASAVNAATPAALALTDATFDSWSDAQSLALVKFFAPWCVYCQALALPYEQAAATLKDDGIPLAKVDCTKEQKLCDDMEITGYPTLKVVVDGDYYAYNGTRDESGIVSYMRKHQQPAVADLSGSNLAKFKQAAGVAAVGFFERSAPEFAVFEAAAQELRDEYSFGVVKDKAVAKSQGVPVPGVAVYTSEGTMDIFTGPLTTESLVKFVRMTSVPLLGELSSQTFGMYVHTGMPIGLVFYSGAEMRAELKTQLEDIAREFRLSVSVALVDAQKYSKHAMLLGLEPRWPAFAVQDVAKRTKHLFSQSQELSAPELRRFISSVADGRRMPDYRSQPIPATNDGAIFELVSKQFNEVVFDSTKDVLVLFYSPWCIHCKNMAPAYEELARSLRDYGSLIVARMDATANDVPSADPALNVRGYPTVVLVRANDNRIVEYQGNRSVQSLTDFLRQHAVHSPLAAAMSTVVAAAEAASTVGYDDAVPSRLLGFTPKDTRHIEL</sequence>
<evidence type="ECO:0000256" key="3">
    <source>
        <dbReference type="ARBA" id="ARBA00006347"/>
    </source>
</evidence>
<dbReference type="NCBIfam" id="TIGR01130">
    <property type="entry name" value="ER_PDI_fam"/>
    <property type="match status" value="1"/>
</dbReference>
<evidence type="ECO:0000256" key="7">
    <source>
        <dbReference type="ARBA" id="ARBA00022824"/>
    </source>
</evidence>
<proteinExistence type="inferred from homology"/>
<evidence type="ECO:0000256" key="6">
    <source>
        <dbReference type="ARBA" id="ARBA00022737"/>
    </source>
</evidence>
<dbReference type="CDD" id="cd02981">
    <property type="entry name" value="PDI_b_family"/>
    <property type="match status" value="1"/>
</dbReference>
<dbReference type="PROSITE" id="PS00194">
    <property type="entry name" value="THIOREDOXIN_1"/>
    <property type="match status" value="1"/>
</dbReference>
<feature type="domain" description="Thioredoxin" evidence="12">
    <location>
        <begin position="334"/>
        <end position="465"/>
    </location>
</feature>
<comment type="catalytic activity">
    <reaction evidence="1">
        <text>Catalyzes the rearrangement of -S-S- bonds in proteins.</text>
        <dbReference type="EC" id="5.3.4.1"/>
    </reaction>
</comment>
<feature type="domain" description="Thioredoxin" evidence="12">
    <location>
        <begin position="10"/>
        <end position="129"/>
    </location>
</feature>
<dbReference type="GO" id="GO:0034976">
    <property type="term" value="P:response to endoplasmic reticulum stress"/>
    <property type="evidence" value="ECO:0007669"/>
    <property type="project" value="TreeGrafter"/>
</dbReference>
<dbReference type="CDD" id="cd02995">
    <property type="entry name" value="PDI_a_PDI_a'_C"/>
    <property type="match status" value="1"/>
</dbReference>
<keyword evidence="8 13" id="KW-0413">Isomerase</keyword>
<dbReference type="Pfam" id="PF13848">
    <property type="entry name" value="Thioredoxin_6"/>
    <property type="match status" value="1"/>
</dbReference>
<evidence type="ECO:0000256" key="8">
    <source>
        <dbReference type="ARBA" id="ARBA00023235"/>
    </source>
</evidence>
<comment type="similarity">
    <text evidence="3">Belongs to the protein disulfide isomerase family.</text>
</comment>